<evidence type="ECO:0000256" key="13">
    <source>
        <dbReference type="SAM" id="MobiDB-lite"/>
    </source>
</evidence>
<feature type="coiled-coil region" evidence="12">
    <location>
        <begin position="105"/>
        <end position="132"/>
    </location>
</feature>
<comment type="caution">
    <text evidence="15">The sequence shown here is derived from an EMBL/GenBank/DDBJ whole genome shotgun (WGS) entry which is preliminary data.</text>
</comment>
<keyword evidence="5" id="KW-0479">Metal-binding</keyword>
<evidence type="ECO:0000313" key="16">
    <source>
        <dbReference type="Proteomes" id="UP001431783"/>
    </source>
</evidence>
<dbReference type="GO" id="GO:0008270">
    <property type="term" value="F:zinc ion binding"/>
    <property type="evidence" value="ECO:0007669"/>
    <property type="project" value="UniProtKB-KW"/>
</dbReference>
<keyword evidence="7" id="KW-0862">Zinc</keyword>
<reference evidence="15 16" key="1">
    <citation type="submission" date="2023-03" db="EMBL/GenBank/DDBJ databases">
        <title>Genome insight into feeding habits of ladybird beetles.</title>
        <authorList>
            <person name="Li H.-S."/>
            <person name="Huang Y.-H."/>
            <person name="Pang H."/>
        </authorList>
    </citation>
    <scope>NUCLEOTIDE SEQUENCE [LARGE SCALE GENOMIC DNA]</scope>
    <source>
        <strain evidence="15">SYSU_2023b</strain>
        <tissue evidence="15">Whole body</tissue>
    </source>
</reference>
<feature type="coiled-coil region" evidence="12">
    <location>
        <begin position="338"/>
        <end position="365"/>
    </location>
</feature>
<evidence type="ECO:0000256" key="1">
    <source>
        <dbReference type="ARBA" id="ARBA00004114"/>
    </source>
</evidence>
<evidence type="ECO:0000256" key="12">
    <source>
        <dbReference type="SAM" id="Coils"/>
    </source>
</evidence>
<evidence type="ECO:0000259" key="14">
    <source>
        <dbReference type="PROSITE" id="PS50157"/>
    </source>
</evidence>
<keyword evidence="10" id="KW-0966">Cell projection</keyword>
<feature type="domain" description="C2H2-type" evidence="14">
    <location>
        <begin position="146"/>
        <end position="174"/>
    </location>
</feature>
<dbReference type="GO" id="GO:0036064">
    <property type="term" value="C:ciliary basal body"/>
    <property type="evidence" value="ECO:0007669"/>
    <property type="project" value="TreeGrafter"/>
</dbReference>
<evidence type="ECO:0000256" key="2">
    <source>
        <dbReference type="ARBA" id="ARBA00004120"/>
    </source>
</evidence>
<evidence type="ECO:0000256" key="11">
    <source>
        <dbReference type="PROSITE-ProRule" id="PRU00042"/>
    </source>
</evidence>
<feature type="region of interest" description="Disordered" evidence="13">
    <location>
        <begin position="459"/>
        <end position="478"/>
    </location>
</feature>
<dbReference type="InterPro" id="IPR058883">
    <property type="entry name" value="DZIP1_dom"/>
</dbReference>
<evidence type="ECO:0000256" key="6">
    <source>
        <dbReference type="ARBA" id="ARBA00022771"/>
    </source>
</evidence>
<dbReference type="InterPro" id="IPR032714">
    <property type="entry name" value="DZIP1_N"/>
</dbReference>
<dbReference type="Pfam" id="PF13815">
    <property type="entry name" value="Dzip-like_N"/>
    <property type="match status" value="1"/>
</dbReference>
<dbReference type="SMART" id="SM00355">
    <property type="entry name" value="ZnF_C2H2"/>
    <property type="match status" value="1"/>
</dbReference>
<dbReference type="GO" id="GO:0005737">
    <property type="term" value="C:cytoplasm"/>
    <property type="evidence" value="ECO:0007669"/>
    <property type="project" value="TreeGrafter"/>
</dbReference>
<keyword evidence="9" id="KW-0206">Cytoskeleton</keyword>
<dbReference type="PROSITE" id="PS00028">
    <property type="entry name" value="ZINC_FINGER_C2H2_1"/>
    <property type="match status" value="1"/>
</dbReference>
<feature type="coiled-coil region" evidence="12">
    <location>
        <begin position="179"/>
        <end position="206"/>
    </location>
</feature>
<dbReference type="Proteomes" id="UP001431783">
    <property type="component" value="Unassembled WGS sequence"/>
</dbReference>
<comment type="subcellular location">
    <subcellularLocation>
        <location evidence="2">Cytoplasm</location>
        <location evidence="2">Cytoskeleton</location>
        <location evidence="2">Cilium basal body</location>
    </subcellularLocation>
    <subcellularLocation>
        <location evidence="1">Cytoplasm</location>
        <location evidence="1">Cytoskeleton</location>
        <location evidence="1">Microtubule organizing center</location>
        <location evidence="1">Centrosome</location>
        <location evidence="1">Centriole</location>
    </subcellularLocation>
</comment>
<sequence length="796" mass="91513">MWLNNHHWHFDYVRLAKDTGFSFEKTKSPLDRNKICLIDLAKIIGEGDVGTIEQFIPSIVLYSIDSGEQSGILDQNFIKLFRMSQLAVEYLLFCKKYLDHTVTLLKEESNNLKLENNELKNFNNELKQHTDTLLEKLKTKHTSCSFKCTKCSKAFSSEEYLKAHMQRRHFDTADIGNSELDVEMEIKEIKQKLNNTEKLMKNEELNPKLEDTLNKNYSKVSELLLKFESLKIQVESEFKVLQTQKDFEDKYSKIFQNILDNMKTAVNTEFTHSSPYRFFEKRNSITQTEDNIGQKVEKKIQVQDGSFDEIKRCSKANLDERIVINIEEQMKKNCEIITKTMSSALKNLQTQMESLSEKLQEVEPKNLFLQKSIEKVDIESIEELKPNLKLVDSVKNIIKPKQVQVKSYDEMKDQQCSLHNNCSTTKSNGLCRTDTHFEETTVQPSRSLTIVKSVNTIFKTEESESDSENSKLRTGSESSSAIIEEEKLYSDIPRAKSASTLGKRSVSSLRKASLTTEVRDKLRKEMEQVFNERCNTLGLSLEWKGIPEQTYLKIMDILNHQYTLMQKSYPDCKSIRKKLLKTVNEELQTEISKKGFENVKKVKKAKIESVSLKNFTGERNILSPRKLHSAPQIEIKNRNIFDTDSSGSEKTPINLKKLSTDIIRKSEPYSAVIEELKRSQNLDETVHRQGDTADNLVLENVEIEKADPQTKGLLKNVPTAGPVPKKRVLFNLRADIPNNQREFLKDVGGGSTTSIASSVLDLSEDDDSSHEEKSNIRNEILDMSDSDFSIFNEHHK</sequence>
<dbReference type="PROSITE" id="PS50157">
    <property type="entry name" value="ZINC_FINGER_C2H2_2"/>
    <property type="match status" value="1"/>
</dbReference>
<proteinExistence type="inferred from homology"/>
<evidence type="ECO:0000256" key="9">
    <source>
        <dbReference type="ARBA" id="ARBA00023212"/>
    </source>
</evidence>
<gene>
    <name evidence="15" type="ORF">WA026_008123</name>
</gene>
<dbReference type="GO" id="GO:0060271">
    <property type="term" value="P:cilium assembly"/>
    <property type="evidence" value="ECO:0007669"/>
    <property type="project" value="TreeGrafter"/>
</dbReference>
<evidence type="ECO:0000256" key="10">
    <source>
        <dbReference type="ARBA" id="ARBA00023273"/>
    </source>
</evidence>
<dbReference type="AlphaFoldDB" id="A0AAW1TKT4"/>
<organism evidence="15 16">
    <name type="scientific">Henosepilachna vigintioctopunctata</name>
    <dbReference type="NCBI Taxonomy" id="420089"/>
    <lineage>
        <taxon>Eukaryota</taxon>
        <taxon>Metazoa</taxon>
        <taxon>Ecdysozoa</taxon>
        <taxon>Arthropoda</taxon>
        <taxon>Hexapoda</taxon>
        <taxon>Insecta</taxon>
        <taxon>Pterygota</taxon>
        <taxon>Neoptera</taxon>
        <taxon>Endopterygota</taxon>
        <taxon>Coleoptera</taxon>
        <taxon>Polyphaga</taxon>
        <taxon>Cucujiformia</taxon>
        <taxon>Coccinelloidea</taxon>
        <taxon>Coccinellidae</taxon>
        <taxon>Epilachninae</taxon>
        <taxon>Epilachnini</taxon>
        <taxon>Henosepilachna</taxon>
    </lineage>
</organism>
<comment type="similarity">
    <text evidence="3">Belongs to the DZIP C2H2-type zinc-finger protein family.</text>
</comment>
<dbReference type="EMBL" id="JARQZJ010000003">
    <property type="protein sequence ID" value="KAK9870563.1"/>
    <property type="molecule type" value="Genomic_DNA"/>
</dbReference>
<evidence type="ECO:0000256" key="3">
    <source>
        <dbReference type="ARBA" id="ARBA00009131"/>
    </source>
</evidence>
<dbReference type="PANTHER" id="PTHR21502">
    <property type="entry name" value="ZINC FINGER PROTEIN DZIP1"/>
    <property type="match status" value="1"/>
</dbReference>
<evidence type="ECO:0000256" key="8">
    <source>
        <dbReference type="ARBA" id="ARBA00023054"/>
    </source>
</evidence>
<keyword evidence="4" id="KW-0963">Cytoplasm</keyword>
<accession>A0AAW1TKT4</accession>
<protein>
    <recommendedName>
        <fullName evidence="14">C2H2-type domain-containing protein</fullName>
    </recommendedName>
</protein>
<dbReference type="GO" id="GO:0005814">
    <property type="term" value="C:centriole"/>
    <property type="evidence" value="ECO:0007669"/>
    <property type="project" value="UniProtKB-SubCell"/>
</dbReference>
<dbReference type="Gene3D" id="3.30.160.60">
    <property type="entry name" value="Classic Zinc Finger"/>
    <property type="match status" value="1"/>
</dbReference>
<evidence type="ECO:0000256" key="4">
    <source>
        <dbReference type="ARBA" id="ARBA00022490"/>
    </source>
</evidence>
<evidence type="ECO:0000256" key="5">
    <source>
        <dbReference type="ARBA" id="ARBA00022723"/>
    </source>
</evidence>
<dbReference type="Pfam" id="PF25977">
    <property type="entry name" value="DZIP1"/>
    <property type="match status" value="1"/>
</dbReference>
<keyword evidence="6 11" id="KW-0863">Zinc-finger</keyword>
<evidence type="ECO:0000313" key="15">
    <source>
        <dbReference type="EMBL" id="KAK9870563.1"/>
    </source>
</evidence>
<dbReference type="InterPro" id="IPR051241">
    <property type="entry name" value="DZIP_RILPL"/>
</dbReference>
<dbReference type="InterPro" id="IPR013087">
    <property type="entry name" value="Znf_C2H2_type"/>
</dbReference>
<keyword evidence="8 12" id="KW-0175">Coiled coil</keyword>
<evidence type="ECO:0000256" key="7">
    <source>
        <dbReference type="ARBA" id="ARBA00022833"/>
    </source>
</evidence>
<keyword evidence="16" id="KW-1185">Reference proteome</keyword>
<dbReference type="PANTHER" id="PTHR21502:SF3">
    <property type="entry name" value="CILIUM ASSEMBLY PROTEIN DZIP1L"/>
    <property type="match status" value="1"/>
</dbReference>
<name>A0AAW1TKT4_9CUCU</name>